<dbReference type="Pfam" id="PF10102">
    <property type="entry name" value="DUF2341"/>
    <property type="match status" value="1"/>
</dbReference>
<organism evidence="2">
    <name type="scientific">marine sediment metagenome</name>
    <dbReference type="NCBI Taxonomy" id="412755"/>
    <lineage>
        <taxon>unclassified sequences</taxon>
        <taxon>metagenomes</taxon>
        <taxon>ecological metagenomes</taxon>
    </lineage>
</organism>
<dbReference type="InterPro" id="IPR018765">
    <property type="entry name" value="DUF2341"/>
</dbReference>
<evidence type="ECO:0000259" key="1">
    <source>
        <dbReference type="Pfam" id="PF10102"/>
    </source>
</evidence>
<proteinExistence type="predicted"/>
<dbReference type="SUPFAM" id="SSF49899">
    <property type="entry name" value="Concanavalin A-like lectins/glucanases"/>
    <property type="match status" value="1"/>
</dbReference>
<protein>
    <recommendedName>
        <fullName evidence="1">DUF2341 domain-containing protein</fullName>
    </recommendedName>
</protein>
<sequence length="490" mass="52145">TGTDQYAINPTGSGTDTLTFRYTIQSGDVSPDLDYKAVDSLEFNGGTIRDTGNTVDADRTLPAPGAAGSLGYSRNIVVNLLEITGSTLASDNSYVDVTFSAGVYNTGGGSGALEDTDFSITFNANSGTATGALITGVTKTDGNPLAGGETVIRVNISIIDDSSGVETVEIKPADSTSIYNGAGNAALNTETTGQLTLNALGWYDSYWSYRIKITLDGTKVTGNVTDFPYLVYLASNASLAANARSDVGFEGFDILFTSDDGATKLDHEIEKYVTGTGELVAWVEIPSMSAGVDTDIYMYYGYASAPDQSNAAGVWDGNYKAVYHLNEAVTDNASATGAHLDSTANNNDGDQYNNSPVTGKIANGQDLEGDVRDEYIEIPNSVSLENIQEDDYTIEAWFNADQVPPGANNEYNGSYGIVVRKGWNTGLSFNSFGYLKMEHLLTGEVEKEVQSNTSKAAVTWYHLVGVVSRTSGFTKIWVDGVLQSPTNNWT</sequence>
<feature type="non-terminal residue" evidence="2">
    <location>
        <position position="490"/>
    </location>
</feature>
<dbReference type="AlphaFoldDB" id="A0A0F9AV36"/>
<accession>A0A0F9AV36</accession>
<reference evidence="2" key="1">
    <citation type="journal article" date="2015" name="Nature">
        <title>Complex archaea that bridge the gap between prokaryotes and eukaryotes.</title>
        <authorList>
            <person name="Spang A."/>
            <person name="Saw J.H."/>
            <person name="Jorgensen S.L."/>
            <person name="Zaremba-Niedzwiedzka K."/>
            <person name="Martijn J."/>
            <person name="Lind A.E."/>
            <person name="van Eijk R."/>
            <person name="Schleper C."/>
            <person name="Guy L."/>
            <person name="Ettema T.J."/>
        </authorList>
    </citation>
    <scope>NUCLEOTIDE SEQUENCE</scope>
</reference>
<dbReference type="Gene3D" id="2.60.120.200">
    <property type="match status" value="1"/>
</dbReference>
<feature type="domain" description="DUF2341" evidence="1">
    <location>
        <begin position="252"/>
        <end position="322"/>
    </location>
</feature>
<comment type="caution">
    <text evidence="2">The sequence shown here is derived from an EMBL/GenBank/DDBJ whole genome shotgun (WGS) entry which is preliminary data.</text>
</comment>
<dbReference type="Pfam" id="PF13385">
    <property type="entry name" value="Laminin_G_3"/>
    <property type="match status" value="1"/>
</dbReference>
<gene>
    <name evidence="2" type="ORF">LCGC14_2525600</name>
</gene>
<evidence type="ECO:0000313" key="2">
    <source>
        <dbReference type="EMBL" id="KKL13454.1"/>
    </source>
</evidence>
<dbReference type="InterPro" id="IPR013320">
    <property type="entry name" value="ConA-like_dom_sf"/>
</dbReference>
<name>A0A0F9AV36_9ZZZZ</name>
<dbReference type="EMBL" id="LAZR01040848">
    <property type="protein sequence ID" value="KKL13454.1"/>
    <property type="molecule type" value="Genomic_DNA"/>
</dbReference>
<feature type="non-terminal residue" evidence="2">
    <location>
        <position position="1"/>
    </location>
</feature>